<evidence type="ECO:0000256" key="1">
    <source>
        <dbReference type="ARBA" id="ARBA00004370"/>
    </source>
</evidence>
<evidence type="ECO:0000256" key="3">
    <source>
        <dbReference type="ARBA" id="ARBA00022989"/>
    </source>
</evidence>
<dbReference type="Pfam" id="PF13908">
    <property type="entry name" value="Shisa_N"/>
    <property type="match status" value="1"/>
</dbReference>
<dbReference type="GO" id="GO:0016020">
    <property type="term" value="C:membrane"/>
    <property type="evidence" value="ECO:0007669"/>
    <property type="project" value="UniProtKB-SubCell"/>
</dbReference>
<dbReference type="OMA" id="VGICCCK"/>
<dbReference type="PANTHER" id="PTHR31395">
    <property type="entry name" value="SHISA"/>
    <property type="match status" value="1"/>
</dbReference>
<protein>
    <submittedName>
        <fullName evidence="8">Shisa family member 2a</fullName>
    </submittedName>
</protein>
<evidence type="ECO:0000256" key="2">
    <source>
        <dbReference type="ARBA" id="ARBA00022692"/>
    </source>
</evidence>
<dbReference type="InParanoid" id="H3AZ31"/>
<dbReference type="InterPro" id="IPR026910">
    <property type="entry name" value="Shisa"/>
</dbReference>
<evidence type="ECO:0000256" key="4">
    <source>
        <dbReference type="ARBA" id="ARBA00023136"/>
    </source>
</evidence>
<comment type="subcellular location">
    <subcellularLocation>
        <location evidence="1">Membrane</location>
    </subcellularLocation>
</comment>
<reference evidence="8" key="2">
    <citation type="submission" date="2025-08" db="UniProtKB">
        <authorList>
            <consortium name="Ensembl"/>
        </authorList>
    </citation>
    <scope>IDENTIFICATION</scope>
</reference>
<feature type="compositionally biased region" description="Low complexity" evidence="5">
    <location>
        <begin position="168"/>
        <end position="184"/>
    </location>
</feature>
<accession>H3AZ31</accession>
<evidence type="ECO:0000259" key="7">
    <source>
        <dbReference type="Pfam" id="PF13908"/>
    </source>
</evidence>
<evidence type="ECO:0000256" key="5">
    <source>
        <dbReference type="SAM" id="MobiDB-lite"/>
    </source>
</evidence>
<dbReference type="Ensembl" id="ENSLACT00000015006.1">
    <property type="protein sequence ID" value="ENSLACP00000014902.1"/>
    <property type="gene ID" value="ENSLACG00000013114.1"/>
</dbReference>
<reference evidence="9" key="1">
    <citation type="submission" date="2011-08" db="EMBL/GenBank/DDBJ databases">
        <title>The draft genome of Latimeria chalumnae.</title>
        <authorList>
            <person name="Di Palma F."/>
            <person name="Alfoldi J."/>
            <person name="Johnson J."/>
            <person name="Berlin A."/>
            <person name="Gnerre S."/>
            <person name="Jaffe D."/>
            <person name="MacCallum I."/>
            <person name="Young S."/>
            <person name="Walker B.J."/>
            <person name="Lander E."/>
            <person name="Lindblad-Toh K."/>
        </authorList>
    </citation>
    <scope>NUCLEOTIDE SEQUENCE [LARGE SCALE GENOMIC DNA]</scope>
    <source>
        <strain evidence="9">Wild caught</strain>
    </source>
</reference>
<dbReference type="GeneTree" id="ENSGT00940000157443"/>
<keyword evidence="2 6" id="KW-0812">Transmembrane</keyword>
<dbReference type="STRING" id="7897.ENSLACP00000014902"/>
<dbReference type="InterPro" id="IPR053891">
    <property type="entry name" value="Shisa_N"/>
</dbReference>
<dbReference type="EMBL" id="AFYH01091231">
    <property type="status" value="NOT_ANNOTATED_CDS"/>
    <property type="molecule type" value="Genomic_DNA"/>
</dbReference>
<sequence>VFGACTTSGMKTGPYNSALVLLAAASVLALVKGSGEYCHGWSDNSGTWHEGFQCPEKYDEAEATFCCGTCNLRYCCSVLEARLDQGLCYNDHYLDLETEGQASKKPPAVPMYLPFLVVGSVFVTFVVVGALIAICCCRCLKPKEDQQNESLPIQSRLLGSGPLAEAMTPSRPSSSSSNSTTRSSLAARQPTNNICSVGAENLNLYMSVPPVFPVMGCPQPAPFLPSPSSVNTPYLQPHYLGYGIAPDHTMMMAPQYINCKTDFGQQHGICYPPALSMNNKQTGSAL</sequence>
<keyword evidence="4 6" id="KW-0472">Membrane</keyword>
<gene>
    <name evidence="8" type="primary">SHISA2A</name>
</gene>
<name>H3AZ31_LATCH</name>
<feature type="domain" description="Shisa N-terminal" evidence="7">
    <location>
        <begin position="35"/>
        <end position="90"/>
    </location>
</feature>
<feature type="region of interest" description="Disordered" evidence="5">
    <location>
        <begin position="164"/>
        <end position="187"/>
    </location>
</feature>
<keyword evidence="9" id="KW-1185">Reference proteome</keyword>
<dbReference type="AlphaFoldDB" id="H3AZ31"/>
<evidence type="ECO:0000313" key="8">
    <source>
        <dbReference type="Ensembl" id="ENSLACP00000014902.1"/>
    </source>
</evidence>
<keyword evidence="3 6" id="KW-1133">Transmembrane helix</keyword>
<dbReference type="HOGENOM" id="CLU_085916_0_0_1"/>
<dbReference type="PANTHER" id="PTHR31395:SF0">
    <property type="entry name" value="PROTEIN SHISA-2 HOMOLOG"/>
    <property type="match status" value="1"/>
</dbReference>
<organism evidence="8 9">
    <name type="scientific">Latimeria chalumnae</name>
    <name type="common">Coelacanth</name>
    <dbReference type="NCBI Taxonomy" id="7897"/>
    <lineage>
        <taxon>Eukaryota</taxon>
        <taxon>Metazoa</taxon>
        <taxon>Chordata</taxon>
        <taxon>Craniata</taxon>
        <taxon>Vertebrata</taxon>
        <taxon>Euteleostomi</taxon>
        <taxon>Coelacanthiformes</taxon>
        <taxon>Coelacanthidae</taxon>
        <taxon>Latimeria</taxon>
    </lineage>
</organism>
<proteinExistence type="predicted"/>
<evidence type="ECO:0000313" key="9">
    <source>
        <dbReference type="Proteomes" id="UP000008672"/>
    </source>
</evidence>
<dbReference type="eggNOG" id="ENOG502RYGK">
    <property type="taxonomic scope" value="Eukaryota"/>
</dbReference>
<reference evidence="8" key="3">
    <citation type="submission" date="2025-09" db="UniProtKB">
        <authorList>
            <consortium name="Ensembl"/>
        </authorList>
    </citation>
    <scope>IDENTIFICATION</scope>
</reference>
<feature type="transmembrane region" description="Helical" evidence="6">
    <location>
        <begin position="112"/>
        <end position="134"/>
    </location>
</feature>
<dbReference type="Proteomes" id="UP000008672">
    <property type="component" value="Unassembled WGS sequence"/>
</dbReference>
<feature type="transmembrane region" description="Helical" evidence="6">
    <location>
        <begin position="12"/>
        <end position="31"/>
    </location>
</feature>
<evidence type="ECO:0000256" key="6">
    <source>
        <dbReference type="SAM" id="Phobius"/>
    </source>
</evidence>